<protein>
    <recommendedName>
        <fullName evidence="4">Secreted protein</fullName>
    </recommendedName>
</protein>
<sequence>MGRVILIVLIVLALVLLWKAFGPGSWNQAGGNQPREIKGPDDDEEFLWTLEKNRFKARRAQEEAARQEEERIRRARERYTSHKPEHDDAPTASEDADDHRPKEPPEEPPAENGKPEA</sequence>
<feature type="region of interest" description="Disordered" evidence="1">
    <location>
        <begin position="24"/>
        <end position="44"/>
    </location>
</feature>
<evidence type="ECO:0000313" key="2">
    <source>
        <dbReference type="EMBL" id="AIG63610.1"/>
    </source>
</evidence>
<accession>A0ABN4DB81</accession>
<feature type="region of interest" description="Disordered" evidence="1">
    <location>
        <begin position="57"/>
        <end position="117"/>
    </location>
</feature>
<dbReference type="Proteomes" id="UP000028504">
    <property type="component" value="Chromosome"/>
</dbReference>
<organism evidence="2 3">
    <name type="scientific">Corynebacterium atypicum</name>
    <dbReference type="NCBI Taxonomy" id="191610"/>
    <lineage>
        <taxon>Bacteria</taxon>
        <taxon>Bacillati</taxon>
        <taxon>Actinomycetota</taxon>
        <taxon>Actinomycetes</taxon>
        <taxon>Mycobacteriales</taxon>
        <taxon>Corynebacteriaceae</taxon>
        <taxon>Corynebacterium</taxon>
    </lineage>
</organism>
<proteinExistence type="predicted"/>
<gene>
    <name evidence="2" type="ORF">CATYP_01730</name>
</gene>
<dbReference type="RefSeq" id="WP_038604336.1">
    <property type="nucleotide sequence ID" value="NZ_CP008944.1"/>
</dbReference>
<evidence type="ECO:0000256" key="1">
    <source>
        <dbReference type="SAM" id="MobiDB-lite"/>
    </source>
</evidence>
<evidence type="ECO:0000313" key="3">
    <source>
        <dbReference type="Proteomes" id="UP000028504"/>
    </source>
</evidence>
<dbReference type="EMBL" id="CP008944">
    <property type="protein sequence ID" value="AIG63610.1"/>
    <property type="molecule type" value="Genomic_DNA"/>
</dbReference>
<evidence type="ECO:0008006" key="4">
    <source>
        <dbReference type="Google" id="ProtNLM"/>
    </source>
</evidence>
<feature type="compositionally biased region" description="Basic and acidic residues" evidence="1">
    <location>
        <begin position="57"/>
        <end position="89"/>
    </location>
</feature>
<reference evidence="2 3" key="1">
    <citation type="submission" date="2014-07" db="EMBL/GenBank/DDBJ databases">
        <title>Complete genome sequence of Corynebacterium atypicum DSM 44849: identifiction of the mycolic acid biosynthesis genes.</title>
        <authorList>
            <person name="Tippelt A."/>
            <person name="Mollmann S."/>
            <person name="Albersmeier A."/>
            <person name="Jaenicke S."/>
            <person name="Ruckert C."/>
            <person name="Tauch A."/>
        </authorList>
    </citation>
    <scope>NUCLEOTIDE SEQUENCE [LARGE SCALE GENOMIC DNA]</scope>
    <source>
        <strain evidence="2 3">R2070</strain>
    </source>
</reference>
<name>A0ABN4DB81_9CORY</name>
<keyword evidence="3" id="KW-1185">Reference proteome</keyword>